<feature type="signal peptide" evidence="3">
    <location>
        <begin position="1"/>
        <end position="16"/>
    </location>
</feature>
<evidence type="ECO:0000259" key="4">
    <source>
        <dbReference type="PROSITE" id="PS51670"/>
    </source>
</evidence>
<feature type="domain" description="ShKT" evidence="4">
    <location>
        <begin position="90"/>
        <end position="120"/>
    </location>
</feature>
<dbReference type="EMBL" id="UPTC01000135">
    <property type="protein sequence ID" value="VBB26712.1"/>
    <property type="molecule type" value="Genomic_DNA"/>
</dbReference>
<evidence type="ECO:0000256" key="1">
    <source>
        <dbReference type="PROSITE-ProRule" id="PRU01005"/>
    </source>
</evidence>
<feature type="region of interest" description="Disordered" evidence="2">
    <location>
        <begin position="125"/>
        <end position="155"/>
    </location>
</feature>
<dbReference type="PANTHER" id="PTHR21724:SF109">
    <property type="entry name" value="SHKT DOMAIN-CONTAINING PROTEIN"/>
    <property type="match status" value="1"/>
</dbReference>
<dbReference type="Pfam" id="PF01549">
    <property type="entry name" value="ShK"/>
    <property type="match status" value="5"/>
</dbReference>
<name>A0A498S7J4_ACAVI</name>
<dbReference type="OrthoDB" id="5864476at2759"/>
<dbReference type="AlphaFoldDB" id="A0A498S7J4"/>
<feature type="chain" id="PRO_5019829516" description="ShKT domain-containing protein" evidence="3">
    <location>
        <begin position="17"/>
        <end position="539"/>
    </location>
</feature>
<dbReference type="PROSITE" id="PS51670">
    <property type="entry name" value="SHKT"/>
    <property type="match status" value="5"/>
</dbReference>
<reference evidence="5 6" key="1">
    <citation type="submission" date="2018-08" db="EMBL/GenBank/DDBJ databases">
        <authorList>
            <person name="Laetsch R D."/>
            <person name="Stevens L."/>
            <person name="Kumar S."/>
            <person name="Blaxter L. M."/>
        </authorList>
    </citation>
    <scope>NUCLEOTIDE SEQUENCE [LARGE SCALE GENOMIC DNA]</scope>
</reference>
<gene>
    <name evidence="5" type="ORF">NAV_LOCUS1542</name>
</gene>
<proteinExistence type="predicted"/>
<feature type="compositionally biased region" description="Low complexity" evidence="2">
    <location>
        <begin position="420"/>
        <end position="439"/>
    </location>
</feature>
<feature type="compositionally biased region" description="Polar residues" evidence="2">
    <location>
        <begin position="404"/>
        <end position="419"/>
    </location>
</feature>
<evidence type="ECO:0000313" key="6">
    <source>
        <dbReference type="Proteomes" id="UP000276991"/>
    </source>
</evidence>
<dbReference type="InterPro" id="IPR003582">
    <property type="entry name" value="ShKT_dom"/>
</dbReference>
<evidence type="ECO:0000313" key="5">
    <source>
        <dbReference type="EMBL" id="VBB26712.1"/>
    </source>
</evidence>
<evidence type="ECO:0000256" key="2">
    <source>
        <dbReference type="SAM" id="MobiDB-lite"/>
    </source>
</evidence>
<feature type="domain" description="ShKT" evidence="4">
    <location>
        <begin position="330"/>
        <end position="360"/>
    </location>
</feature>
<dbReference type="SMART" id="SM00254">
    <property type="entry name" value="ShKT"/>
    <property type="match status" value="5"/>
</dbReference>
<sequence length="539" mass="58700">MLQFIFLLLLIKAISGSHRGILHSNSANKCYDKDPDCSNDICQNYPYTAKERCPKFCGLCHDSSSSGNTGHLTSTSSSSHQQTRKSLISCTDKNSDCTAEICRNYPFTAKERCAKTCNLCSGDTSSSGSTASGHHHTMVGIDKSRGGSTISSLSPRREISSISSGLCFDKNFDCKKETCRDFPFIAREECAKTCGFCSSDSFDGIAFTTISPSRHASIRLNERGGGGGGGIGSSTSGISKYGDNENTRNAPSHSKLLKDKELDCVDLNIDCTQQICKDYPFTAKERCAKTCGFCRKQEIDGRDTTNIGTLRSRTPEFDRRNKASVATVDCRDEDSQCSERSCLEQPHKARTKCAKTCGFCGEKSSQGSIIELKSPSVNIPDDDNVITLDSDIGSSSVQSTAISGHRLTSGNSDGILTQNSQRSSISSRTDLSRKSSSSSAHIQQPTNKPYLGEQKRYPGRTGICLISKAHVLMITDTARRQTATSIQDFLKDTVKKLAITVKQAVNSEVSLLQLYVEDNKVLENISTLELIYKLKILTT</sequence>
<organism evidence="5 6">
    <name type="scientific">Acanthocheilonema viteae</name>
    <name type="common">Filarial nematode worm</name>
    <name type="synonym">Dipetalonema viteae</name>
    <dbReference type="NCBI Taxonomy" id="6277"/>
    <lineage>
        <taxon>Eukaryota</taxon>
        <taxon>Metazoa</taxon>
        <taxon>Ecdysozoa</taxon>
        <taxon>Nematoda</taxon>
        <taxon>Chromadorea</taxon>
        <taxon>Rhabditida</taxon>
        <taxon>Spirurina</taxon>
        <taxon>Spiruromorpha</taxon>
        <taxon>Filarioidea</taxon>
        <taxon>Onchocercidae</taxon>
        <taxon>Acanthocheilonema</taxon>
    </lineage>
</organism>
<feature type="domain" description="ShKT" evidence="4">
    <location>
        <begin position="167"/>
        <end position="197"/>
    </location>
</feature>
<protein>
    <recommendedName>
        <fullName evidence="4">ShKT domain-containing protein</fullName>
    </recommendedName>
</protein>
<dbReference type="PANTHER" id="PTHR21724">
    <property type="entry name" value="SHKT DOMAIN-CONTAINING PROTEIN"/>
    <property type="match status" value="1"/>
</dbReference>
<dbReference type="Proteomes" id="UP000276991">
    <property type="component" value="Unassembled WGS sequence"/>
</dbReference>
<feature type="compositionally biased region" description="Gly residues" evidence="2">
    <location>
        <begin position="223"/>
        <end position="232"/>
    </location>
</feature>
<feature type="region of interest" description="Disordered" evidence="2">
    <location>
        <begin position="404"/>
        <end position="455"/>
    </location>
</feature>
<comment type="caution">
    <text evidence="1">Lacks conserved residue(s) required for the propagation of feature annotation.</text>
</comment>
<feature type="compositionally biased region" description="Polar residues" evidence="2">
    <location>
        <begin position="146"/>
        <end position="155"/>
    </location>
</feature>
<keyword evidence="6" id="KW-1185">Reference proteome</keyword>
<feature type="domain" description="ShKT" evidence="4">
    <location>
        <begin position="30"/>
        <end position="60"/>
    </location>
</feature>
<feature type="region of interest" description="Disordered" evidence="2">
    <location>
        <begin position="221"/>
        <end position="252"/>
    </location>
</feature>
<accession>A0A498S7J4</accession>
<keyword evidence="3" id="KW-0732">Signal</keyword>
<evidence type="ECO:0000256" key="3">
    <source>
        <dbReference type="SAM" id="SignalP"/>
    </source>
</evidence>
<feature type="domain" description="ShKT" evidence="4">
    <location>
        <begin position="264"/>
        <end position="294"/>
    </location>
</feature>